<evidence type="ECO:0000313" key="1">
    <source>
        <dbReference type="EMBL" id="QHI38053.1"/>
    </source>
</evidence>
<reference evidence="1 2" key="1">
    <citation type="journal article" date="2013" name="Int. J. Syst. Evol. Microbiol.">
        <title>Kordia antarctica sp. nov., isolated from Antarctic seawater.</title>
        <authorList>
            <person name="Baek K."/>
            <person name="Choi A."/>
            <person name="Kang I."/>
            <person name="Lee K."/>
            <person name="Cho J.C."/>
        </authorList>
    </citation>
    <scope>NUCLEOTIDE SEQUENCE [LARGE SCALE GENOMIC DNA]</scope>
    <source>
        <strain evidence="1 2">IMCC3317</strain>
    </source>
</reference>
<sequence length="222" mass="26392">MSSAESKFMELEKFNQRGPSLGFIIGCLMGYNFHSFKRFLIYIFHYCNFLDLKKKEANQYTDEEIIDILTLIHSEKIDKKVLYSLTKLSKNTFNKHYKELFQENGFKGKRKFTLYEIYTILNEWQGEGTWSTLKSIKKQQIADVINLGNLKSLAEEFTLIDCNYKNKDKLSPKEVKQYLKHIDFDQSEKEENLLQYKDFHKRTLWVFGLTIIFKVLEKSGKL</sequence>
<protein>
    <submittedName>
        <fullName evidence="1">Uncharacterized protein</fullName>
    </submittedName>
</protein>
<dbReference type="OrthoDB" id="1143370at2"/>
<keyword evidence="2" id="KW-1185">Reference proteome</keyword>
<dbReference type="Proteomes" id="UP000464657">
    <property type="component" value="Chromosome"/>
</dbReference>
<accession>A0A7L4ZMV3</accession>
<dbReference type="EMBL" id="CP019288">
    <property type="protein sequence ID" value="QHI38053.1"/>
    <property type="molecule type" value="Genomic_DNA"/>
</dbReference>
<organism evidence="1 2">
    <name type="scientific">Kordia antarctica</name>
    <dbReference type="NCBI Taxonomy" id="1218801"/>
    <lineage>
        <taxon>Bacteria</taxon>
        <taxon>Pseudomonadati</taxon>
        <taxon>Bacteroidota</taxon>
        <taxon>Flavobacteriia</taxon>
        <taxon>Flavobacteriales</taxon>
        <taxon>Flavobacteriaceae</taxon>
        <taxon>Kordia</taxon>
    </lineage>
</organism>
<evidence type="ECO:0000313" key="2">
    <source>
        <dbReference type="Proteomes" id="UP000464657"/>
    </source>
</evidence>
<dbReference type="AlphaFoldDB" id="A0A7L4ZMV3"/>
<dbReference type="KEGG" id="kan:IMCC3317_34370"/>
<dbReference type="RefSeq" id="WP_160130620.1">
    <property type="nucleotide sequence ID" value="NZ_CP019288.1"/>
</dbReference>
<gene>
    <name evidence="1" type="ORF">IMCC3317_34370</name>
</gene>
<name>A0A7L4ZMV3_9FLAO</name>
<proteinExistence type="predicted"/>